<comment type="similarity">
    <text evidence="2">Belongs to the anaerobic coproporphyrinogen-III oxidase family. HemW subfamily.</text>
</comment>
<dbReference type="SFLD" id="SFLDF00562">
    <property type="entry name" value="HemN-like__clustered_with_heat"/>
    <property type="match status" value="1"/>
</dbReference>
<dbReference type="Proteomes" id="UP001139365">
    <property type="component" value="Unassembled WGS sequence"/>
</dbReference>
<dbReference type="PANTHER" id="PTHR13932:SF5">
    <property type="entry name" value="RADICAL S-ADENOSYL METHIONINE DOMAIN-CONTAINING PROTEIN 1, MITOCHONDRIAL"/>
    <property type="match status" value="1"/>
</dbReference>
<dbReference type="PANTHER" id="PTHR13932">
    <property type="entry name" value="COPROPORPHYRINIGEN III OXIDASE"/>
    <property type="match status" value="1"/>
</dbReference>
<dbReference type="Pfam" id="PF04055">
    <property type="entry name" value="Radical_SAM"/>
    <property type="match status" value="1"/>
</dbReference>
<dbReference type="NCBIfam" id="TIGR00539">
    <property type="entry name" value="hemN_rel"/>
    <property type="match status" value="1"/>
</dbReference>
<dbReference type="GO" id="GO:0046872">
    <property type="term" value="F:metal ion binding"/>
    <property type="evidence" value="ECO:0007669"/>
    <property type="project" value="UniProtKB-UniRule"/>
</dbReference>
<evidence type="ECO:0000256" key="5">
    <source>
        <dbReference type="ARBA" id="ARBA00022691"/>
    </source>
</evidence>
<dbReference type="SMART" id="SM00729">
    <property type="entry name" value="Elp3"/>
    <property type="match status" value="1"/>
</dbReference>
<evidence type="ECO:0000256" key="8">
    <source>
        <dbReference type="ARBA" id="ARBA00023014"/>
    </source>
</evidence>
<dbReference type="InterPro" id="IPR010723">
    <property type="entry name" value="HemN_C"/>
</dbReference>
<dbReference type="InterPro" id="IPR034505">
    <property type="entry name" value="Coproporphyrinogen-III_oxidase"/>
</dbReference>
<dbReference type="SFLD" id="SFLDF00288">
    <property type="entry name" value="HemN-like__clustered_with_nucl"/>
    <property type="match status" value="1"/>
</dbReference>
<name>A0AAE3FHH1_9BACT</name>
<dbReference type="InterPro" id="IPR006638">
    <property type="entry name" value="Elp3/MiaA/NifB-like_rSAM"/>
</dbReference>
<evidence type="ECO:0000259" key="11">
    <source>
        <dbReference type="PROSITE" id="PS51918"/>
    </source>
</evidence>
<reference evidence="12 13" key="1">
    <citation type="submission" date="2022-03" db="EMBL/GenBank/DDBJ databases">
        <title>Metagenome-assembled genomes from swine fecal metagenomes.</title>
        <authorList>
            <person name="Holman D.B."/>
            <person name="Kommadath A."/>
        </authorList>
    </citation>
    <scope>NUCLEOTIDE SEQUENCE [LARGE SCALE GENOMIC DNA]</scope>
    <source>
        <strain evidence="12">SUG147</strain>
    </source>
</reference>
<evidence type="ECO:0000256" key="3">
    <source>
        <dbReference type="ARBA" id="ARBA00017228"/>
    </source>
</evidence>
<dbReference type="GO" id="GO:0004109">
    <property type="term" value="F:coproporphyrinogen oxidase activity"/>
    <property type="evidence" value="ECO:0007669"/>
    <property type="project" value="InterPro"/>
</dbReference>
<keyword evidence="10" id="KW-0004">4Fe-4S</keyword>
<keyword evidence="9 10" id="KW-0143">Chaperone</keyword>
<dbReference type="CDD" id="cd01335">
    <property type="entry name" value="Radical_SAM"/>
    <property type="match status" value="1"/>
</dbReference>
<organism evidence="12 13">
    <name type="scientific">Candidatus Colimorpha enterica</name>
    <dbReference type="NCBI Taxonomy" id="3083063"/>
    <lineage>
        <taxon>Bacteria</taxon>
        <taxon>Pseudomonadati</taxon>
        <taxon>Bacteroidota</taxon>
        <taxon>Bacteroidia</taxon>
        <taxon>Bacteroidales</taxon>
        <taxon>Candidatus Colimorpha</taxon>
    </lineage>
</organism>
<keyword evidence="7 10" id="KW-0408">Iron</keyword>
<evidence type="ECO:0000256" key="6">
    <source>
        <dbReference type="ARBA" id="ARBA00022723"/>
    </source>
</evidence>
<dbReference type="SFLD" id="SFLDG01082">
    <property type="entry name" value="B12-binding_domain_containing"/>
    <property type="match status" value="1"/>
</dbReference>
<comment type="cofactor">
    <cofactor evidence="1">
        <name>[4Fe-4S] cluster</name>
        <dbReference type="ChEBI" id="CHEBI:49883"/>
    </cofactor>
</comment>
<gene>
    <name evidence="12" type="primary">hemW</name>
    <name evidence="12" type="ORF">MR241_09525</name>
</gene>
<proteinExistence type="inferred from homology"/>
<dbReference type="SFLD" id="SFLDS00029">
    <property type="entry name" value="Radical_SAM"/>
    <property type="match status" value="1"/>
</dbReference>
<dbReference type="SFLD" id="SFLDG01065">
    <property type="entry name" value="anaerobic_coproporphyrinogen-I"/>
    <property type="match status" value="1"/>
</dbReference>
<feature type="domain" description="Radical SAM core" evidence="11">
    <location>
        <begin position="1"/>
        <end position="230"/>
    </location>
</feature>
<keyword evidence="4 10" id="KW-0349">Heme</keyword>
<evidence type="ECO:0000256" key="10">
    <source>
        <dbReference type="RuleBase" id="RU364116"/>
    </source>
</evidence>
<sequence>MTDKTLGLYIHIPFCISKCPYCDFYSGTDDSLMGRYTDALVLHMEDYAESASSYDVDTVYFGGGTPTSMPVACLLDVTDGIYDNFTLREDTEFTVEANPATVTYSGLKKLRRAGVNRLSMGLQSADDGELKALGRVHTFDDFRESYDLARKAGFRNINVDLMYGIPGQTEDSLAETLAKVAALDPEHISLYGLRIEDGTPFAKKRDTLDLPGEDAECAMYFSAIDFLAENGWAQYEISNFAKPGKQCLHNLRYWNCEEYIGFGPGAHSYFGGRRFAYRRDTEAYIRNLEYQGSVPDILSEDYALKPSERLGEYVMLRLRLTDGVDSDAFAAKFGVSFEKMFGKYLPMYIENGFMENVGRKYRFTPKGMFVSNYILSAMLDFDSDMIAGCADGSDR</sequence>
<evidence type="ECO:0000256" key="2">
    <source>
        <dbReference type="ARBA" id="ARBA00006100"/>
    </source>
</evidence>
<keyword evidence="5 10" id="KW-0949">S-adenosyl-L-methionine</keyword>
<keyword evidence="10" id="KW-0963">Cytoplasm</keyword>
<keyword evidence="8 10" id="KW-0411">Iron-sulfur</keyword>
<evidence type="ECO:0000313" key="13">
    <source>
        <dbReference type="Proteomes" id="UP001139365"/>
    </source>
</evidence>
<dbReference type="EMBL" id="JALEMU010000161">
    <property type="protein sequence ID" value="MCI5756516.1"/>
    <property type="molecule type" value="Genomic_DNA"/>
</dbReference>
<comment type="function">
    <text evidence="10">Probably acts as a heme chaperone, transferring heme to an unknown acceptor. Binds one molecule of heme per monomer, possibly covalently. Binds 1 [4Fe-4S] cluster. The cluster is coordinated with 3 cysteines and an exchangeable S-adenosyl-L-methionine.</text>
</comment>
<evidence type="ECO:0000256" key="1">
    <source>
        <dbReference type="ARBA" id="ARBA00001966"/>
    </source>
</evidence>
<evidence type="ECO:0000256" key="4">
    <source>
        <dbReference type="ARBA" id="ARBA00022617"/>
    </source>
</evidence>
<dbReference type="GO" id="GO:0051539">
    <property type="term" value="F:4 iron, 4 sulfur cluster binding"/>
    <property type="evidence" value="ECO:0007669"/>
    <property type="project" value="UniProtKB-UniRule"/>
</dbReference>
<dbReference type="AlphaFoldDB" id="A0AAE3FHH1"/>
<dbReference type="InterPro" id="IPR007197">
    <property type="entry name" value="rSAM"/>
</dbReference>
<dbReference type="InterPro" id="IPR058240">
    <property type="entry name" value="rSAM_sf"/>
</dbReference>
<dbReference type="InterPro" id="IPR013785">
    <property type="entry name" value="Aldolase_TIM"/>
</dbReference>
<dbReference type="PROSITE" id="PS51918">
    <property type="entry name" value="RADICAL_SAM"/>
    <property type="match status" value="1"/>
</dbReference>
<keyword evidence="6 10" id="KW-0479">Metal-binding</keyword>
<dbReference type="InterPro" id="IPR004559">
    <property type="entry name" value="HemW-like"/>
</dbReference>
<evidence type="ECO:0000256" key="9">
    <source>
        <dbReference type="ARBA" id="ARBA00023186"/>
    </source>
</evidence>
<evidence type="ECO:0000256" key="7">
    <source>
        <dbReference type="ARBA" id="ARBA00023004"/>
    </source>
</evidence>
<dbReference type="GO" id="GO:0006779">
    <property type="term" value="P:porphyrin-containing compound biosynthetic process"/>
    <property type="evidence" value="ECO:0007669"/>
    <property type="project" value="InterPro"/>
</dbReference>
<dbReference type="Gene3D" id="3.20.20.70">
    <property type="entry name" value="Aldolase class I"/>
    <property type="match status" value="1"/>
</dbReference>
<comment type="subcellular location">
    <subcellularLocation>
        <location evidence="10">Cytoplasm</location>
    </subcellularLocation>
</comment>
<protein>
    <recommendedName>
        <fullName evidence="3 10">Heme chaperone HemW</fullName>
    </recommendedName>
</protein>
<accession>A0AAE3FHH1</accession>
<dbReference type="GO" id="GO:0005737">
    <property type="term" value="C:cytoplasm"/>
    <property type="evidence" value="ECO:0007669"/>
    <property type="project" value="UniProtKB-SubCell"/>
</dbReference>
<comment type="caution">
    <text evidence="12">The sequence shown here is derived from an EMBL/GenBank/DDBJ whole genome shotgun (WGS) entry which is preliminary data.</text>
</comment>
<evidence type="ECO:0000313" key="12">
    <source>
        <dbReference type="EMBL" id="MCI5756516.1"/>
    </source>
</evidence>
<dbReference type="SUPFAM" id="SSF102114">
    <property type="entry name" value="Radical SAM enzymes"/>
    <property type="match status" value="1"/>
</dbReference>
<dbReference type="Pfam" id="PF06969">
    <property type="entry name" value="HemN_C"/>
    <property type="match status" value="1"/>
</dbReference>